<feature type="non-terminal residue" evidence="1">
    <location>
        <position position="1"/>
    </location>
</feature>
<evidence type="ECO:0000313" key="1">
    <source>
        <dbReference type="EMBL" id="SNS78243.1"/>
    </source>
</evidence>
<reference evidence="1 3" key="1">
    <citation type="submission" date="2017-06" db="EMBL/GenBank/DDBJ databases">
        <authorList>
            <person name="Kim H.J."/>
            <person name="Triplett B.A."/>
        </authorList>
    </citation>
    <scope>NUCLEOTIDE SEQUENCE [LARGE SCALE GENOMIC DNA]</scope>
    <source>
        <strain evidence="1 3">DSM 43151</strain>
    </source>
</reference>
<dbReference type="AlphaFoldDB" id="A0A239HBS9"/>
<dbReference type="EMBL" id="FZNR01000037">
    <property type="protein sequence ID" value="SNT07549.1"/>
    <property type="molecule type" value="Genomic_DNA"/>
</dbReference>
<dbReference type="EMBL" id="FZNR01000024">
    <property type="protein sequence ID" value="SNS78243.1"/>
    <property type="molecule type" value="Genomic_DNA"/>
</dbReference>
<name>A0A239HBS9_9ACTN</name>
<gene>
    <name evidence="1" type="ORF">SAMN06264365_1241</name>
    <name evidence="2" type="ORF">SAMN06264365_1371</name>
</gene>
<organism evidence="1 3">
    <name type="scientific">Actinoplanes regularis</name>
    <dbReference type="NCBI Taxonomy" id="52697"/>
    <lineage>
        <taxon>Bacteria</taxon>
        <taxon>Bacillati</taxon>
        <taxon>Actinomycetota</taxon>
        <taxon>Actinomycetes</taxon>
        <taxon>Micromonosporales</taxon>
        <taxon>Micromonosporaceae</taxon>
        <taxon>Actinoplanes</taxon>
    </lineage>
</organism>
<dbReference type="Proteomes" id="UP000198415">
    <property type="component" value="Unassembled WGS sequence"/>
</dbReference>
<evidence type="ECO:0000313" key="3">
    <source>
        <dbReference type="Proteomes" id="UP000198415"/>
    </source>
</evidence>
<sequence length="27" mass="2906">DLPLRFRVSRGDTQTMTAATDTALTAP</sequence>
<protein>
    <submittedName>
        <fullName evidence="1">Uncharacterized protein</fullName>
    </submittedName>
</protein>
<evidence type="ECO:0000313" key="2">
    <source>
        <dbReference type="EMBL" id="SNT07549.1"/>
    </source>
</evidence>
<accession>A0A239HBS9</accession>
<proteinExistence type="predicted"/>
<keyword evidence="3" id="KW-1185">Reference proteome</keyword>